<dbReference type="InterPro" id="IPR054712">
    <property type="entry name" value="Cas3-like_dom"/>
</dbReference>
<dbReference type="CDD" id="cd17930">
    <property type="entry name" value="DEXHc_cas3"/>
    <property type="match status" value="1"/>
</dbReference>
<dbReference type="RefSeq" id="WP_146810867.1">
    <property type="nucleotide sequence ID" value="NZ_BJXX01000126.1"/>
</dbReference>
<gene>
    <name evidence="13" type="ORF">ADA01nite_27860</name>
</gene>
<dbReference type="Pfam" id="PF22590">
    <property type="entry name" value="Cas3-like_C_2"/>
    <property type="match status" value="1"/>
</dbReference>
<proteinExistence type="inferred from homology"/>
<dbReference type="Proteomes" id="UP000321157">
    <property type="component" value="Unassembled WGS sequence"/>
</dbReference>
<dbReference type="GO" id="GO:0003724">
    <property type="term" value="F:RNA helicase activity"/>
    <property type="evidence" value="ECO:0007669"/>
    <property type="project" value="TreeGrafter"/>
</dbReference>
<keyword evidence="8" id="KW-0067">ATP-binding</keyword>
<dbReference type="AlphaFoldDB" id="A0A511V8R3"/>
<organism evidence="13 14">
    <name type="scientific">Aneurinibacillus danicus</name>
    <dbReference type="NCBI Taxonomy" id="267746"/>
    <lineage>
        <taxon>Bacteria</taxon>
        <taxon>Bacillati</taxon>
        <taxon>Bacillota</taxon>
        <taxon>Bacilli</taxon>
        <taxon>Bacillales</taxon>
        <taxon>Paenibacillaceae</taxon>
        <taxon>Aneurinibacillus group</taxon>
        <taxon>Aneurinibacillus</taxon>
    </lineage>
</organism>
<evidence type="ECO:0000259" key="11">
    <source>
        <dbReference type="PROSITE" id="PS51194"/>
    </source>
</evidence>
<dbReference type="InterPro" id="IPR011545">
    <property type="entry name" value="DEAD/DEAH_box_helicase_dom"/>
</dbReference>
<dbReference type="InterPro" id="IPR006474">
    <property type="entry name" value="Helicase_Cas3_CRISPR-ass_core"/>
</dbReference>
<evidence type="ECO:0000313" key="14">
    <source>
        <dbReference type="Proteomes" id="UP000321157"/>
    </source>
</evidence>
<dbReference type="GO" id="GO:0016787">
    <property type="term" value="F:hydrolase activity"/>
    <property type="evidence" value="ECO:0007669"/>
    <property type="project" value="UniProtKB-KW"/>
</dbReference>
<dbReference type="InterPro" id="IPR050547">
    <property type="entry name" value="DEAD_box_RNA_helicases"/>
</dbReference>
<evidence type="ECO:0000256" key="7">
    <source>
        <dbReference type="ARBA" id="ARBA00022806"/>
    </source>
</evidence>
<keyword evidence="6" id="KW-0378">Hydrolase</keyword>
<dbReference type="InterPro" id="IPR038257">
    <property type="entry name" value="CRISPR-assoc_Cas3_HD_sf"/>
</dbReference>
<evidence type="ECO:0000256" key="3">
    <source>
        <dbReference type="ARBA" id="ARBA00022722"/>
    </source>
</evidence>
<keyword evidence="9" id="KW-0051">Antiviral defense</keyword>
<evidence type="ECO:0000313" key="13">
    <source>
        <dbReference type="EMBL" id="GEN35326.1"/>
    </source>
</evidence>
<dbReference type="OrthoDB" id="9810236at2"/>
<dbReference type="SUPFAM" id="SSF52540">
    <property type="entry name" value="P-loop containing nucleoside triphosphate hydrolases"/>
    <property type="match status" value="1"/>
</dbReference>
<keyword evidence="3" id="KW-0540">Nuclease</keyword>
<dbReference type="GO" id="GO:0051607">
    <property type="term" value="P:defense response to virus"/>
    <property type="evidence" value="ECO:0007669"/>
    <property type="project" value="UniProtKB-KW"/>
</dbReference>
<keyword evidence="13" id="KW-0255">Endonuclease</keyword>
<dbReference type="Pfam" id="PF00270">
    <property type="entry name" value="DEAD"/>
    <property type="match status" value="1"/>
</dbReference>
<accession>A0A511V8R3</accession>
<dbReference type="Gene3D" id="3.40.50.300">
    <property type="entry name" value="P-loop containing nucleotide triphosphate hydrolases"/>
    <property type="match status" value="2"/>
</dbReference>
<evidence type="ECO:0000256" key="9">
    <source>
        <dbReference type="ARBA" id="ARBA00023118"/>
    </source>
</evidence>
<evidence type="ECO:0000259" key="12">
    <source>
        <dbReference type="PROSITE" id="PS51643"/>
    </source>
</evidence>
<reference evidence="13 14" key="1">
    <citation type="submission" date="2019-07" db="EMBL/GenBank/DDBJ databases">
        <title>Whole genome shotgun sequence of Aneurinibacillus danicus NBRC 102444.</title>
        <authorList>
            <person name="Hosoyama A."/>
            <person name="Uohara A."/>
            <person name="Ohji S."/>
            <person name="Ichikawa N."/>
        </authorList>
    </citation>
    <scope>NUCLEOTIDE SEQUENCE [LARGE SCALE GENOMIC DNA]</scope>
    <source>
        <strain evidence="13 14">NBRC 102444</strain>
    </source>
</reference>
<dbReference type="InterPro" id="IPR027417">
    <property type="entry name" value="P-loop_NTPase"/>
</dbReference>
<dbReference type="GO" id="GO:0004519">
    <property type="term" value="F:endonuclease activity"/>
    <property type="evidence" value="ECO:0007669"/>
    <property type="project" value="UniProtKB-KW"/>
</dbReference>
<evidence type="ECO:0000256" key="1">
    <source>
        <dbReference type="ARBA" id="ARBA00006847"/>
    </source>
</evidence>
<evidence type="ECO:0000259" key="10">
    <source>
        <dbReference type="PROSITE" id="PS51192"/>
    </source>
</evidence>
<dbReference type="PANTHER" id="PTHR47963">
    <property type="entry name" value="DEAD-BOX ATP-DEPENDENT RNA HELICASE 47, MITOCHONDRIAL"/>
    <property type="match status" value="1"/>
</dbReference>
<feature type="domain" description="Helicase ATP-binding" evidence="10">
    <location>
        <begin position="271"/>
        <end position="461"/>
    </location>
</feature>
<evidence type="ECO:0000256" key="8">
    <source>
        <dbReference type="ARBA" id="ARBA00022840"/>
    </source>
</evidence>
<dbReference type="CDD" id="cd09641">
    <property type="entry name" value="Cas3''_I"/>
    <property type="match status" value="1"/>
</dbReference>
<feature type="domain" description="HD Cas3-type" evidence="12">
    <location>
        <begin position="5"/>
        <end position="223"/>
    </location>
</feature>
<feature type="domain" description="Helicase C-terminal" evidence="11">
    <location>
        <begin position="496"/>
        <end position="653"/>
    </location>
</feature>
<comment type="caution">
    <text evidence="13">The sequence shown here is derived from an EMBL/GenBank/DDBJ whole genome shotgun (WGS) entry which is preliminary data.</text>
</comment>
<dbReference type="PROSITE" id="PS51194">
    <property type="entry name" value="HELICASE_CTER"/>
    <property type="match status" value="1"/>
</dbReference>
<evidence type="ECO:0000256" key="4">
    <source>
        <dbReference type="ARBA" id="ARBA00022723"/>
    </source>
</evidence>
<dbReference type="NCBIfam" id="TIGR01587">
    <property type="entry name" value="cas3_core"/>
    <property type="match status" value="1"/>
</dbReference>
<dbReference type="InterPro" id="IPR014001">
    <property type="entry name" value="Helicase_ATP-bd"/>
</dbReference>
<sequence length="794" mass="92275">MIELFSHPDQSLRKHLAGVLEMSVASLENRRASGWDPIQLNHAVNIAAIFHDFAKATSYFQTYITSEKKRKTAQSSHTMLSAIVSYYVAMHVLQGEEEEVLLSSLFVFMAVRRHHGNIHEFNTEINALQDKRDLLLQQAAAIQYDEWNKIVEILSSELPFSLQGVTPFTVEKVQSWVNTFYDEIGTLRRWLKKRYGKRNINNGLSDYFKYCVLYSLLLDGDKNQAALRDMMYHGRRLIAADTVDHYKRQQQWDASFMNNLREQAYEEVSKIIDTAGGRLFSINLPTGMGKTITSLNAALRLRARRQHETGIAPRIIYSLPFLSVIDQNFSVFEKILQTGIDKLDYSYLIKHHSLIDPYEQVNAPNREKDEQEEYNFDQAQILVEGWNSEIICTTFVQVFQTLLTNRNKALRKFHRFSHAIIVLDEVQAIPVKYWALMREMILELTRGMNTDVILLTATEPKIFSQEDVVVSLCDRDRYFSEMNRISIIPCIKEKMTVQQFAESLELDNEKSYLFILNTIDAAKELHAILSKNLEEDIGFLSTHIIPKQRLQRIKEIQKGKYRIVVSTQLVEAGVDIDFDIVYRDLAPLDSINQSAGRCNRHNRRTGTLYVVNLCKGERMIPYAQSIYGRISLEVTKSILNKHEEIPEPLLLPLIENYFDEVKEKSRSESSMFLNSVKTLYFTGESDDRRIPISEFQLIEETYKKMDVFVEVDEEAASIWEEYSEILEIQDALERYKRFARLKKSFQEYVISIPYHVENRPPLLHEQICFVSNYGKKDYYDDCTGFITKGVPAIW</sequence>
<dbReference type="SMART" id="SM00490">
    <property type="entry name" value="HELICc"/>
    <property type="match status" value="1"/>
</dbReference>
<dbReference type="GO" id="GO:0003723">
    <property type="term" value="F:RNA binding"/>
    <property type="evidence" value="ECO:0007669"/>
    <property type="project" value="TreeGrafter"/>
</dbReference>
<comment type="similarity">
    <text evidence="1">In the N-terminal section; belongs to the CRISPR-associated nuclease Cas3-HD family.</text>
</comment>
<keyword evidence="4" id="KW-0479">Metal-binding</keyword>
<protein>
    <submittedName>
        <fullName evidence="13">CRISPR-associated helicase/endonuclease Cas3</fullName>
    </submittedName>
</protein>
<evidence type="ECO:0000256" key="2">
    <source>
        <dbReference type="ARBA" id="ARBA00009046"/>
    </source>
</evidence>
<dbReference type="EMBL" id="BJXX01000126">
    <property type="protein sequence ID" value="GEN35326.1"/>
    <property type="molecule type" value="Genomic_DNA"/>
</dbReference>
<dbReference type="SMART" id="SM00487">
    <property type="entry name" value="DEXDc"/>
    <property type="match status" value="1"/>
</dbReference>
<evidence type="ECO:0000256" key="5">
    <source>
        <dbReference type="ARBA" id="ARBA00022741"/>
    </source>
</evidence>
<dbReference type="NCBIfam" id="TIGR01596">
    <property type="entry name" value="cas3_HD"/>
    <property type="match status" value="1"/>
</dbReference>
<dbReference type="GO" id="GO:0005524">
    <property type="term" value="F:ATP binding"/>
    <property type="evidence" value="ECO:0007669"/>
    <property type="project" value="UniProtKB-KW"/>
</dbReference>
<name>A0A511V8R3_9BACL</name>
<dbReference type="PANTHER" id="PTHR47963:SF9">
    <property type="entry name" value="CRISPR-ASSOCIATED ENDONUCLEASE_HELICASE CAS3"/>
    <property type="match status" value="1"/>
</dbReference>
<keyword evidence="14" id="KW-1185">Reference proteome</keyword>
<comment type="similarity">
    <text evidence="2">In the central section; belongs to the CRISPR-associated helicase Cas3 family.</text>
</comment>
<dbReference type="PROSITE" id="PS51192">
    <property type="entry name" value="HELICASE_ATP_BIND_1"/>
    <property type="match status" value="1"/>
</dbReference>
<dbReference type="PROSITE" id="PS51643">
    <property type="entry name" value="HD_CAS3"/>
    <property type="match status" value="1"/>
</dbReference>
<keyword evidence="7" id="KW-0347">Helicase</keyword>
<dbReference type="Gene3D" id="1.10.3210.30">
    <property type="match status" value="1"/>
</dbReference>
<dbReference type="GO" id="GO:0046872">
    <property type="term" value="F:metal ion binding"/>
    <property type="evidence" value="ECO:0007669"/>
    <property type="project" value="UniProtKB-KW"/>
</dbReference>
<dbReference type="InterPro" id="IPR001650">
    <property type="entry name" value="Helicase_C-like"/>
</dbReference>
<evidence type="ECO:0000256" key="6">
    <source>
        <dbReference type="ARBA" id="ARBA00022801"/>
    </source>
</evidence>
<keyword evidence="5" id="KW-0547">Nucleotide-binding</keyword>
<dbReference type="InterPro" id="IPR006483">
    <property type="entry name" value="CRISPR-assoc_Cas3_HD"/>
</dbReference>